<dbReference type="OrthoDB" id="5424391at2759"/>
<dbReference type="AlphaFoldDB" id="A0A553IDM2"/>
<reference evidence="3" key="1">
    <citation type="submission" date="2019-06" db="EMBL/GenBank/DDBJ databases">
        <title>Draft genome sequence of the griseofulvin-producing fungus Xylaria cubensis strain G536.</title>
        <authorList>
            <person name="Mead M.E."/>
            <person name="Raja H.A."/>
            <person name="Steenwyk J.L."/>
            <person name="Knowles S.L."/>
            <person name="Oberlies N.H."/>
            <person name="Rokas A."/>
        </authorList>
    </citation>
    <scope>NUCLEOTIDE SEQUENCE [LARGE SCALE GENOMIC DNA]</scope>
    <source>
        <strain evidence="3">G536</strain>
    </source>
</reference>
<dbReference type="EMBL" id="VFLP01000003">
    <property type="protein sequence ID" value="TRX98308.1"/>
    <property type="molecule type" value="Genomic_DNA"/>
</dbReference>
<proteinExistence type="predicted"/>
<evidence type="ECO:0000313" key="2">
    <source>
        <dbReference type="EMBL" id="TRX98308.1"/>
    </source>
</evidence>
<evidence type="ECO:0000313" key="3">
    <source>
        <dbReference type="Proteomes" id="UP000319160"/>
    </source>
</evidence>
<name>A0A553IDM2_9PEZI</name>
<comment type="caution">
    <text evidence="2">The sequence shown here is derived from an EMBL/GenBank/DDBJ whole genome shotgun (WGS) entry which is preliminary data.</text>
</comment>
<organism evidence="2 3">
    <name type="scientific">Xylaria flabelliformis</name>
    <dbReference type="NCBI Taxonomy" id="2512241"/>
    <lineage>
        <taxon>Eukaryota</taxon>
        <taxon>Fungi</taxon>
        <taxon>Dikarya</taxon>
        <taxon>Ascomycota</taxon>
        <taxon>Pezizomycotina</taxon>
        <taxon>Sordariomycetes</taxon>
        <taxon>Xylariomycetidae</taxon>
        <taxon>Xylariales</taxon>
        <taxon>Xylariaceae</taxon>
        <taxon>Xylaria</taxon>
    </lineage>
</organism>
<dbReference type="Proteomes" id="UP000319160">
    <property type="component" value="Unassembled WGS sequence"/>
</dbReference>
<keyword evidence="3" id="KW-1185">Reference proteome</keyword>
<feature type="region of interest" description="Disordered" evidence="1">
    <location>
        <begin position="175"/>
        <end position="211"/>
    </location>
</feature>
<sequence length="547" mass="60038">MGRFAEAVGWAGSGPAWGQAMQNLGLAWAGKGPANGFWQLHGYTTSAPLNLEEEPNGESWILAAPKVYVEDIHKLAVTNLPCSTGSEVEVAPVQDKSASLWSLYSVSESIGRKVLLERKVITAHQLIRLAMVVRTPPLSSLRKGLLPQIHHPLPLNPRESRQLLESITSSFRKNLDREHPWEAGEASTSTPASSRLDSAEQLQTSNHRPTDRHLRAILSNPLFAHPRHANSDTSLHPASRKPFDIDIFDSAVAKGLMTPRRAAGFLATIRSQLIAESPDNLRLRMGTSGAGLRVLRWLRSSGQENDLNFLGDPALLRLLISFLYAEGLQEVAWTWLAQLAARATQLEFEETPGKVNAQTLSRLTSAIVKENSESGSQSPISLDGSFAALTKASGMLPRENPAAIAAVKTNWARLSWASTVNALERPKPSATLFENFVEIGRPLNLPLDLAHLALHHPTTPTHSAAIEYLRLRQQIVEDVSSMKPRAQQRVLCLVLDAAERLKRTGQIAEAPWIERLKSTICERLNLGILNVQIADALNSNIPIQRSL</sequence>
<evidence type="ECO:0000256" key="1">
    <source>
        <dbReference type="SAM" id="MobiDB-lite"/>
    </source>
</evidence>
<protein>
    <submittedName>
        <fullName evidence="2">Uncharacterized protein</fullName>
    </submittedName>
</protein>
<feature type="compositionally biased region" description="Polar residues" evidence="1">
    <location>
        <begin position="186"/>
        <end position="207"/>
    </location>
</feature>
<accession>A0A553IDM2</accession>
<gene>
    <name evidence="2" type="ORF">FHL15_000953</name>
</gene>